<sequence>MPFTPSHAVVAIPLRRLGLPLGALAVGAMSPDTAVFLPRLFDYGHTHSLQGVVTTDLAVGWCVVVVWWLWVRAPVVDVMPDGVRRRLRLEPPRWHSVRWWVAVVGALTLGALTHIVWDGFTHTAAWGADLVPALRDPVGPLPVTSWLQYASGLGGLVGIALWWRAVQLRRSPDDSAPRAGRLRGPLRLLPVGGTALGMLLGVAWVSVSSDAQPTRVLVTAVKFGGLGGLAGVLALTLVWHLAVLAGGPDARGRSGTPAPRSVTEPVAARPDPRPVPDPVPGPVPGPVPRRGLRRGR</sequence>
<dbReference type="Pfam" id="PF13803">
    <property type="entry name" value="DUF4184"/>
    <property type="match status" value="1"/>
</dbReference>
<evidence type="ECO:0000256" key="2">
    <source>
        <dbReference type="SAM" id="Phobius"/>
    </source>
</evidence>
<organism evidence="3 4">
    <name type="scientific">Terrabacter ginsenosidimutans</name>
    <dbReference type="NCBI Taxonomy" id="490575"/>
    <lineage>
        <taxon>Bacteria</taxon>
        <taxon>Bacillati</taxon>
        <taxon>Actinomycetota</taxon>
        <taxon>Actinomycetes</taxon>
        <taxon>Micrococcales</taxon>
        <taxon>Intrasporangiaceae</taxon>
        <taxon>Terrabacter</taxon>
    </lineage>
</organism>
<comment type="caution">
    <text evidence="3">The sequence shown here is derived from an EMBL/GenBank/DDBJ whole genome shotgun (WGS) entry which is preliminary data.</text>
</comment>
<accession>A0ABP7D9V9</accession>
<feature type="region of interest" description="Disordered" evidence="1">
    <location>
        <begin position="249"/>
        <end position="296"/>
    </location>
</feature>
<protein>
    <submittedName>
        <fullName evidence="3">DUF4184 family protein</fullName>
    </submittedName>
</protein>
<gene>
    <name evidence="3" type="ORF">GCM10022399_16560</name>
</gene>
<feature type="compositionally biased region" description="Pro residues" evidence="1">
    <location>
        <begin position="273"/>
        <end position="287"/>
    </location>
</feature>
<evidence type="ECO:0000313" key="4">
    <source>
        <dbReference type="Proteomes" id="UP001501468"/>
    </source>
</evidence>
<reference evidence="4" key="1">
    <citation type="journal article" date="2019" name="Int. J. Syst. Evol. Microbiol.">
        <title>The Global Catalogue of Microorganisms (GCM) 10K type strain sequencing project: providing services to taxonomists for standard genome sequencing and annotation.</title>
        <authorList>
            <consortium name="The Broad Institute Genomics Platform"/>
            <consortium name="The Broad Institute Genome Sequencing Center for Infectious Disease"/>
            <person name="Wu L."/>
            <person name="Ma J."/>
        </authorList>
    </citation>
    <scope>NUCLEOTIDE SEQUENCE [LARGE SCALE GENOMIC DNA]</scope>
    <source>
        <strain evidence="4">JCM 17125</strain>
    </source>
</reference>
<feature type="transmembrane region" description="Helical" evidence="2">
    <location>
        <begin position="186"/>
        <end position="205"/>
    </location>
</feature>
<feature type="transmembrane region" description="Helical" evidence="2">
    <location>
        <begin position="97"/>
        <end position="117"/>
    </location>
</feature>
<dbReference type="Proteomes" id="UP001501468">
    <property type="component" value="Unassembled WGS sequence"/>
</dbReference>
<name>A0ABP7D9V9_9MICO</name>
<keyword evidence="4" id="KW-1185">Reference proteome</keyword>
<proteinExistence type="predicted"/>
<feature type="transmembrane region" description="Helical" evidence="2">
    <location>
        <begin position="146"/>
        <end position="165"/>
    </location>
</feature>
<dbReference type="EMBL" id="BAABDC010000002">
    <property type="protein sequence ID" value="GAA3700751.1"/>
    <property type="molecule type" value="Genomic_DNA"/>
</dbReference>
<keyword evidence="2" id="KW-0472">Membrane</keyword>
<feature type="transmembrane region" description="Helical" evidence="2">
    <location>
        <begin position="225"/>
        <end position="245"/>
    </location>
</feature>
<dbReference type="RefSeq" id="WP_344944222.1">
    <property type="nucleotide sequence ID" value="NZ_BAABDC010000002.1"/>
</dbReference>
<evidence type="ECO:0000256" key="1">
    <source>
        <dbReference type="SAM" id="MobiDB-lite"/>
    </source>
</evidence>
<keyword evidence="2" id="KW-1133">Transmembrane helix</keyword>
<evidence type="ECO:0000313" key="3">
    <source>
        <dbReference type="EMBL" id="GAA3700751.1"/>
    </source>
</evidence>
<keyword evidence="2" id="KW-0812">Transmembrane</keyword>
<dbReference type="InterPro" id="IPR025238">
    <property type="entry name" value="DUF4184"/>
</dbReference>
<feature type="transmembrane region" description="Helical" evidence="2">
    <location>
        <begin position="58"/>
        <end position="76"/>
    </location>
</feature>